<evidence type="ECO:0008006" key="5">
    <source>
        <dbReference type="Google" id="ProtNLM"/>
    </source>
</evidence>
<comment type="caution">
    <text evidence="3">The sequence shown here is derived from an EMBL/GenBank/DDBJ whole genome shotgun (WGS) entry which is preliminary data.</text>
</comment>
<sequence length="601" mass="67436">MDGGEGEVGGGEGGSGGGGERQLGRALSFGIPDTALGLVLGYVEDPWDRDAISLVCRHWCRMDALSRKHVTVAMAYSTTPERLFRRFPCLESLKLKAKPRAAMFNLIPDDWGGSASPWIRQLSATFHFLKALHLRRMKASDDDIAVLVRAKAHMLVTLKLDRCSGFSTSALSLVARSCKKLQTLFLEESIIDEIDNDEWIRELATNNSVLETLNFFLTDLKASPEYLTLLVRNCQRLKTLVINECLMSDLTSLFRSAQTLQEFGGGTFDDPALVDSRNFENYYFPPSLQRLTLLYMGPNEMQMLYPYAARLKKLDLKFAFLNTEDHCQIVQRCPNLEVLEVRDVIGDRGLAVVAQTCKKLQRLRVERGDDDHGNLEDEQGVVSQVGVMAIAQGCPELTYWATHVSDITNAALEAIGTFCKNLNDFRLVLLDREAHLTEFPLDNGVRNLLRGCTKLRRFAFYVRPGVLSDDGLSYIGEFSKSIRYMLLGNVGQSDRGLLQFSQGCPSLQKLELRGCYFTERALAIAALQLKSLRYLWVQGYRASPTGADLMTMIRPFWNIEFIAPNKDEPCPEGKQQILAYYSLAGRRTDCPPSVIPLYPAF</sequence>
<dbReference type="AlphaFoldDB" id="A0A5J9WHE4"/>
<gene>
    <name evidence="3" type="ORF">EJB05_07234</name>
</gene>
<dbReference type="Proteomes" id="UP000324897">
    <property type="component" value="Chromosome 5"/>
</dbReference>
<dbReference type="InterPro" id="IPR041101">
    <property type="entry name" value="Transp_inhibit"/>
</dbReference>
<protein>
    <recommendedName>
        <fullName evidence="5">F-box domain-containing protein</fullName>
    </recommendedName>
</protein>
<evidence type="ECO:0000313" key="3">
    <source>
        <dbReference type="EMBL" id="TVU47628.1"/>
    </source>
</evidence>
<accession>A0A5J9WHE4</accession>
<evidence type="ECO:0000259" key="2">
    <source>
        <dbReference type="Pfam" id="PF18791"/>
    </source>
</evidence>
<dbReference type="PANTHER" id="PTHR16134:SF43">
    <property type="entry name" value="CORONATINE-INSENSITIVE PROTEIN 1"/>
    <property type="match status" value="1"/>
</dbReference>
<dbReference type="PANTHER" id="PTHR16134">
    <property type="entry name" value="F-BOX/TPR REPEAT PROTEIN POF3"/>
    <property type="match status" value="1"/>
</dbReference>
<dbReference type="InterPro" id="IPR032675">
    <property type="entry name" value="LRR_dom_sf"/>
</dbReference>
<dbReference type="GO" id="GO:0031146">
    <property type="term" value="P:SCF-dependent proteasomal ubiquitin-dependent protein catabolic process"/>
    <property type="evidence" value="ECO:0007669"/>
    <property type="project" value="TreeGrafter"/>
</dbReference>
<dbReference type="CDD" id="cd22159">
    <property type="entry name" value="F-box_AtTIR1-like"/>
    <property type="match status" value="1"/>
</dbReference>
<dbReference type="Gene3D" id="3.80.10.10">
    <property type="entry name" value="Ribonuclease Inhibitor"/>
    <property type="match status" value="1"/>
</dbReference>
<dbReference type="EMBL" id="RWGY01000004">
    <property type="protein sequence ID" value="TVU47628.1"/>
    <property type="molecule type" value="Genomic_DNA"/>
</dbReference>
<dbReference type="FunFam" id="3.80.10.10:FF:000124">
    <property type="entry name" value="Coronatine-insensitive protein 1"/>
    <property type="match status" value="1"/>
</dbReference>
<dbReference type="FunFam" id="1.20.1280.50:FF:000034">
    <property type="entry name" value="Coronatine-insensitive protein homolog 2"/>
    <property type="match status" value="1"/>
</dbReference>
<reference evidence="3 4" key="1">
    <citation type="journal article" date="2019" name="Sci. Rep.">
        <title>A high-quality genome of Eragrostis curvula grass provides insights into Poaceae evolution and supports new strategies to enhance forage quality.</title>
        <authorList>
            <person name="Carballo J."/>
            <person name="Santos B.A.C.M."/>
            <person name="Zappacosta D."/>
            <person name="Garbus I."/>
            <person name="Selva J.P."/>
            <person name="Gallo C.A."/>
            <person name="Diaz A."/>
            <person name="Albertini E."/>
            <person name="Caccamo M."/>
            <person name="Echenique V."/>
        </authorList>
    </citation>
    <scope>NUCLEOTIDE SEQUENCE [LARGE SCALE GENOMIC DNA]</scope>
    <source>
        <strain evidence="4">cv. Victoria</strain>
        <tissue evidence="3">Leaf</tissue>
    </source>
</reference>
<dbReference type="OrthoDB" id="550575at2759"/>
<evidence type="ECO:0000313" key="4">
    <source>
        <dbReference type="Proteomes" id="UP000324897"/>
    </source>
</evidence>
<dbReference type="Pfam" id="PF18511">
    <property type="entry name" value="F-box_5"/>
    <property type="match status" value="1"/>
</dbReference>
<dbReference type="Pfam" id="PF18791">
    <property type="entry name" value="Transp_inhibit"/>
    <property type="match status" value="1"/>
</dbReference>
<feature type="domain" description="COI1 F-box" evidence="1">
    <location>
        <begin position="30"/>
        <end position="69"/>
    </location>
</feature>
<name>A0A5J9WHE4_9POAL</name>
<feature type="domain" description="Transport inhibitor response 1" evidence="2">
    <location>
        <begin position="88"/>
        <end position="134"/>
    </location>
</feature>
<dbReference type="Gene3D" id="1.20.1280.50">
    <property type="match status" value="1"/>
</dbReference>
<dbReference type="SUPFAM" id="SSF52047">
    <property type="entry name" value="RNI-like"/>
    <property type="match status" value="1"/>
</dbReference>
<dbReference type="InterPro" id="IPR041567">
    <property type="entry name" value="COI1_F-box"/>
</dbReference>
<organism evidence="3 4">
    <name type="scientific">Eragrostis curvula</name>
    <name type="common">weeping love grass</name>
    <dbReference type="NCBI Taxonomy" id="38414"/>
    <lineage>
        <taxon>Eukaryota</taxon>
        <taxon>Viridiplantae</taxon>
        <taxon>Streptophyta</taxon>
        <taxon>Embryophyta</taxon>
        <taxon>Tracheophyta</taxon>
        <taxon>Spermatophyta</taxon>
        <taxon>Magnoliopsida</taxon>
        <taxon>Liliopsida</taxon>
        <taxon>Poales</taxon>
        <taxon>Poaceae</taxon>
        <taxon>PACMAD clade</taxon>
        <taxon>Chloridoideae</taxon>
        <taxon>Eragrostideae</taxon>
        <taxon>Eragrostidinae</taxon>
        <taxon>Eragrostis</taxon>
    </lineage>
</organism>
<evidence type="ECO:0000259" key="1">
    <source>
        <dbReference type="Pfam" id="PF18511"/>
    </source>
</evidence>
<dbReference type="Gramene" id="TVU47628">
    <property type="protein sequence ID" value="TVU47628"/>
    <property type="gene ID" value="EJB05_07234"/>
</dbReference>
<proteinExistence type="predicted"/>
<dbReference type="GO" id="GO:0019005">
    <property type="term" value="C:SCF ubiquitin ligase complex"/>
    <property type="evidence" value="ECO:0007669"/>
    <property type="project" value="TreeGrafter"/>
</dbReference>
<keyword evidence="4" id="KW-1185">Reference proteome</keyword>